<dbReference type="NCBIfam" id="TIGR01845">
    <property type="entry name" value="outer_NodT"/>
    <property type="match status" value="1"/>
</dbReference>
<evidence type="ECO:0000313" key="4">
    <source>
        <dbReference type="EMBL" id="THF67573.1"/>
    </source>
</evidence>
<dbReference type="Gene3D" id="2.20.200.10">
    <property type="entry name" value="Outer membrane efflux proteins (OEP)"/>
    <property type="match status" value="1"/>
</dbReference>
<dbReference type="InterPro" id="IPR003423">
    <property type="entry name" value="OMP_efflux"/>
</dbReference>
<organism evidence="4 5">
    <name type="scientific">Pseudothauera nasutitermitis</name>
    <dbReference type="NCBI Taxonomy" id="2565930"/>
    <lineage>
        <taxon>Bacteria</taxon>
        <taxon>Pseudomonadati</taxon>
        <taxon>Pseudomonadota</taxon>
        <taxon>Betaproteobacteria</taxon>
        <taxon>Rhodocyclales</taxon>
        <taxon>Zoogloeaceae</taxon>
        <taxon>Pseudothauera</taxon>
    </lineage>
</organism>
<dbReference type="PANTHER" id="PTHR30203:SF32">
    <property type="entry name" value="CATION EFFLUX SYSTEM PROTEIN CUSC"/>
    <property type="match status" value="1"/>
</dbReference>
<gene>
    <name evidence="4" type="ORF">E6C76_02280</name>
</gene>
<accession>A0A4S4B9A9</accession>
<keyword evidence="2" id="KW-0732">Signal</keyword>
<dbReference type="GO" id="GO:0005886">
    <property type="term" value="C:plasma membrane"/>
    <property type="evidence" value="ECO:0007669"/>
    <property type="project" value="UniProtKB-SubCell"/>
</dbReference>
<protein>
    <submittedName>
        <fullName evidence="4">Efflux transporter outer membrane subunit</fullName>
    </submittedName>
</protein>
<evidence type="ECO:0000256" key="2">
    <source>
        <dbReference type="RuleBase" id="RU362097"/>
    </source>
</evidence>
<keyword evidence="2" id="KW-0812">Transmembrane</keyword>
<keyword evidence="2" id="KW-0449">Lipoprotein</keyword>
<dbReference type="PANTHER" id="PTHR30203">
    <property type="entry name" value="OUTER MEMBRANE CATION EFFLUX PROTEIN"/>
    <property type="match status" value="1"/>
</dbReference>
<dbReference type="SUPFAM" id="SSF56954">
    <property type="entry name" value="Outer membrane efflux proteins (OEP)"/>
    <property type="match status" value="1"/>
</dbReference>
<comment type="similarity">
    <text evidence="1 2">Belongs to the outer membrane factor (OMF) (TC 1.B.17) family.</text>
</comment>
<dbReference type="Gene3D" id="1.20.1600.10">
    <property type="entry name" value="Outer membrane efflux proteins (OEP)"/>
    <property type="match status" value="1"/>
</dbReference>
<reference evidence="4 5" key="1">
    <citation type="submission" date="2019-04" db="EMBL/GenBank/DDBJ databases">
        <title>Azoarcus nasutitermitis sp. nov. isolated from termite nest.</title>
        <authorList>
            <person name="Lin S.-Y."/>
            <person name="Hameed A."/>
            <person name="Hsu Y.-H."/>
            <person name="Young C.-C."/>
        </authorList>
    </citation>
    <scope>NUCLEOTIDE SEQUENCE [LARGE SCALE GENOMIC DNA]</scope>
    <source>
        <strain evidence="4 5">CC-YHH838</strain>
    </source>
</reference>
<dbReference type="InterPro" id="IPR010131">
    <property type="entry name" value="MdtP/NodT-like"/>
</dbReference>
<feature type="chain" id="PRO_5021041294" evidence="2">
    <location>
        <begin position="26"/>
        <end position="470"/>
    </location>
</feature>
<keyword evidence="2" id="KW-1134">Transmembrane beta strand</keyword>
<dbReference type="EMBL" id="SSOC01000001">
    <property type="protein sequence ID" value="THF67573.1"/>
    <property type="molecule type" value="Genomic_DNA"/>
</dbReference>
<evidence type="ECO:0000256" key="3">
    <source>
        <dbReference type="SAM" id="MobiDB-lite"/>
    </source>
</evidence>
<dbReference type="GO" id="GO:0015562">
    <property type="term" value="F:efflux transmembrane transporter activity"/>
    <property type="evidence" value="ECO:0007669"/>
    <property type="project" value="InterPro"/>
</dbReference>
<keyword evidence="2" id="KW-0564">Palmitate</keyword>
<feature type="signal peptide" evidence="2">
    <location>
        <begin position="1"/>
        <end position="25"/>
    </location>
</feature>
<keyword evidence="5" id="KW-1185">Reference proteome</keyword>
<comment type="subcellular location">
    <subcellularLocation>
        <location evidence="2">Cell membrane</location>
        <topology evidence="2">Lipid-anchor</topology>
    </subcellularLocation>
</comment>
<evidence type="ECO:0000256" key="1">
    <source>
        <dbReference type="ARBA" id="ARBA00007613"/>
    </source>
</evidence>
<sequence length="470" mass="50159">MPVAPASRVAALYCALALAGCASLAPEYQRPEAPVPGHFSTPSQADATGSAGLDRADAGLRPWREVFIDPRLQQVVDLALANNRDLRVAVLNIEKSRAQYRIQGAEQWPSIQAAGGQSAARTTSGGTTRSYSAEVGLSNWELDLFGRVQSLRDEALETFLATAETQRSTRLSLLAEVAGQWLSMAAYQQQSALAQQTLQSQQRSLALTRFRHQEGMVSGVDLASVQASVESARADVASYDTSLAQARNALSLLVGAPVPDALLPVPQDAFDILVALAPIPAHLSSSVLLQRPDVLAAEHNLKAANANIGAARAAFFPSVSLTASTGVGSSSLSALFNGAQRIWSFVPSITVPIFNAGALRAELDVATISRDISVAEYELAIQTAFREVADALDERARIDERLAAQRALVEATQRSHTLADARWREGVDSSLEALSAQRTLYSAQQTLITLMLNEATNRVTLYKVLGDGTD</sequence>
<keyword evidence="2" id="KW-0472">Membrane</keyword>
<comment type="caution">
    <text evidence="4">The sequence shown here is derived from an EMBL/GenBank/DDBJ whole genome shotgun (WGS) entry which is preliminary data.</text>
</comment>
<dbReference type="OrthoDB" id="9770517at2"/>
<evidence type="ECO:0000313" key="5">
    <source>
        <dbReference type="Proteomes" id="UP000308430"/>
    </source>
</evidence>
<dbReference type="AlphaFoldDB" id="A0A4S4B9A9"/>
<feature type="region of interest" description="Disordered" evidence="3">
    <location>
        <begin position="33"/>
        <end position="54"/>
    </location>
</feature>
<name>A0A4S4B9A9_9RHOO</name>
<proteinExistence type="inferred from homology"/>
<dbReference type="Proteomes" id="UP000308430">
    <property type="component" value="Unassembled WGS sequence"/>
</dbReference>
<dbReference type="Pfam" id="PF02321">
    <property type="entry name" value="OEP"/>
    <property type="match status" value="2"/>
</dbReference>